<organism evidence="1 2">
    <name type="scientific">Candidatus Magasanikbacteria bacterium RIFOXYD2_FULL_41_14</name>
    <dbReference type="NCBI Taxonomy" id="1798709"/>
    <lineage>
        <taxon>Bacteria</taxon>
        <taxon>Candidatus Magasanikiibacteriota</taxon>
    </lineage>
</organism>
<sequence length="337" mass="38749">MSPREIVDYLGQEMDKERILASEAKSGLLIQSDLLNSSDHSEEVGFFKKVLEKDALQKINHAGLKNVFEIIGSKCGVIPEKLNYAESEVEVADFKSTNDNRNLENLGFFSQTSNRIYLNSRSILSAVLMLLDRTTTLDRSIETRNNLLLVFALRVIIHEKIHAISFNRLEELVFGTMRTKANLWMREHIFHEPIQASFDRVRAGYAEHEILLDEDKNGEPVEKAKHVQFDEAVTEKMTSEILREYLLRYCNDKFTKKQIDELVVLVTDNDYHKKDNIFLDEIIKGLAEYLGLSPEVVWQGFVRSKIEGVDLTDLDVKPIFDAVQAREDLVVKKTKDI</sequence>
<protein>
    <submittedName>
        <fullName evidence="1">Uncharacterized protein</fullName>
    </submittedName>
</protein>
<dbReference type="Proteomes" id="UP000178254">
    <property type="component" value="Unassembled WGS sequence"/>
</dbReference>
<gene>
    <name evidence="1" type="ORF">A2538_01230</name>
</gene>
<dbReference type="EMBL" id="MFRE01000024">
    <property type="protein sequence ID" value="OGH93642.1"/>
    <property type="molecule type" value="Genomic_DNA"/>
</dbReference>
<proteinExistence type="predicted"/>
<dbReference type="AlphaFoldDB" id="A0A1F6PBV4"/>
<comment type="caution">
    <text evidence="1">The sequence shown here is derived from an EMBL/GenBank/DDBJ whole genome shotgun (WGS) entry which is preliminary data.</text>
</comment>
<reference evidence="1 2" key="1">
    <citation type="journal article" date="2016" name="Nat. Commun.">
        <title>Thousands of microbial genomes shed light on interconnected biogeochemical processes in an aquifer system.</title>
        <authorList>
            <person name="Anantharaman K."/>
            <person name="Brown C.T."/>
            <person name="Hug L.A."/>
            <person name="Sharon I."/>
            <person name="Castelle C.J."/>
            <person name="Probst A.J."/>
            <person name="Thomas B.C."/>
            <person name="Singh A."/>
            <person name="Wilkins M.J."/>
            <person name="Karaoz U."/>
            <person name="Brodie E.L."/>
            <person name="Williams K.H."/>
            <person name="Hubbard S.S."/>
            <person name="Banfield J.F."/>
        </authorList>
    </citation>
    <scope>NUCLEOTIDE SEQUENCE [LARGE SCALE GENOMIC DNA]</scope>
</reference>
<evidence type="ECO:0000313" key="1">
    <source>
        <dbReference type="EMBL" id="OGH93642.1"/>
    </source>
</evidence>
<evidence type="ECO:0000313" key="2">
    <source>
        <dbReference type="Proteomes" id="UP000178254"/>
    </source>
</evidence>
<name>A0A1F6PBV4_9BACT</name>
<accession>A0A1F6PBV4</accession>